<dbReference type="GO" id="GO:0005886">
    <property type="term" value="C:plasma membrane"/>
    <property type="evidence" value="ECO:0000318"/>
    <property type="project" value="GO_Central"/>
</dbReference>
<dbReference type="Proteomes" id="UP000091857">
    <property type="component" value="Chromosome 11"/>
</dbReference>
<organism evidence="2 3">
    <name type="scientific">Manihot esculenta</name>
    <name type="common">Cassava</name>
    <name type="synonym">Jatropha manihot</name>
    <dbReference type="NCBI Taxonomy" id="3983"/>
    <lineage>
        <taxon>Eukaryota</taxon>
        <taxon>Viridiplantae</taxon>
        <taxon>Streptophyta</taxon>
        <taxon>Embryophyta</taxon>
        <taxon>Tracheophyta</taxon>
        <taxon>Spermatophyta</taxon>
        <taxon>Magnoliopsida</taxon>
        <taxon>eudicotyledons</taxon>
        <taxon>Gunneridae</taxon>
        <taxon>Pentapetalae</taxon>
        <taxon>rosids</taxon>
        <taxon>fabids</taxon>
        <taxon>Malpighiales</taxon>
        <taxon>Euphorbiaceae</taxon>
        <taxon>Crotonoideae</taxon>
        <taxon>Manihoteae</taxon>
        <taxon>Manihot</taxon>
    </lineage>
</organism>
<reference evidence="3" key="1">
    <citation type="journal article" date="2016" name="Nat. Biotechnol.">
        <title>Sequencing wild and cultivated cassava and related species reveals extensive interspecific hybridization and genetic diversity.</title>
        <authorList>
            <person name="Bredeson J.V."/>
            <person name="Lyons J.B."/>
            <person name="Prochnik S.E."/>
            <person name="Wu G.A."/>
            <person name="Ha C.M."/>
            <person name="Edsinger-Gonzales E."/>
            <person name="Grimwood J."/>
            <person name="Schmutz J."/>
            <person name="Rabbi I.Y."/>
            <person name="Egesi C."/>
            <person name="Nauluvula P."/>
            <person name="Lebot V."/>
            <person name="Ndunguru J."/>
            <person name="Mkamilo G."/>
            <person name="Bart R.S."/>
            <person name="Setter T.L."/>
            <person name="Gleadow R.M."/>
            <person name="Kulakow P."/>
            <person name="Ferguson M.E."/>
            <person name="Rounsley S."/>
            <person name="Rokhsar D.S."/>
        </authorList>
    </citation>
    <scope>NUCLEOTIDE SEQUENCE [LARGE SCALE GENOMIC DNA]</scope>
    <source>
        <strain evidence="3">cv. AM560-2</strain>
    </source>
</reference>
<dbReference type="EMBL" id="CM004397">
    <property type="protein sequence ID" value="OAY36205.1"/>
    <property type="molecule type" value="Genomic_DNA"/>
</dbReference>
<comment type="caution">
    <text evidence="2">The sequence shown here is derived from an EMBL/GenBank/DDBJ whole genome shotgun (WGS) entry which is preliminary data.</text>
</comment>
<sequence length="66" mass="7495">MENQQEKQQPKKQNSNKKKPPLPVGIRKCCPYSKPKGDRSFLEGCLFALCCCWICDLCFDTTVVIG</sequence>
<accession>A0A2C9UYA0</accession>
<evidence type="ECO:0000313" key="2">
    <source>
        <dbReference type="EMBL" id="OAY36205.1"/>
    </source>
</evidence>
<keyword evidence="3" id="KW-1185">Reference proteome</keyword>
<name>A0A2C9UYA0_MANES</name>
<dbReference type="Gramene" id="Manes.11G003500.1.v8.1">
    <property type="protein sequence ID" value="Manes.11G003500.1.v8.1.CDS"/>
    <property type="gene ID" value="Manes.11G003500.v8.1"/>
</dbReference>
<evidence type="ECO:0000313" key="3">
    <source>
        <dbReference type="Proteomes" id="UP000091857"/>
    </source>
</evidence>
<dbReference type="AlphaFoldDB" id="A0A2C9UYA0"/>
<protein>
    <submittedName>
        <fullName evidence="2">Uncharacterized protein</fullName>
    </submittedName>
</protein>
<evidence type="ECO:0000256" key="1">
    <source>
        <dbReference type="SAM" id="MobiDB-lite"/>
    </source>
</evidence>
<dbReference type="OMA" id="CCWICDL"/>
<proteinExistence type="predicted"/>
<feature type="region of interest" description="Disordered" evidence="1">
    <location>
        <begin position="1"/>
        <end position="23"/>
    </location>
</feature>
<gene>
    <name evidence="2" type="ORF">MANES_11G003500v8</name>
</gene>